<dbReference type="PROSITE" id="PS00895">
    <property type="entry name" value="3_HYDROXYISOBUT_DH"/>
    <property type="match status" value="1"/>
</dbReference>
<dbReference type="PIRSF" id="PIRSF000103">
    <property type="entry name" value="HIBADH"/>
    <property type="match status" value="1"/>
</dbReference>
<sequence length="296" mass="31240">MNDSIGFIGLGAMGQRMARHLLDHGFSLELFDTNQQALEPLLQRGARCHASPRAVADVARIVLVCVPTPEIVEQVVLGENGVIHGESVRVLVDHSTTGPSVARRLDQTLKARGIATLDAPLAGGVSGAEAGTLSVMVGGPAEAYARCQPVFAAFGRKVVHVGETPGLGQSLKLVNNMIVGATLVATSEALLFGIKAGLEPGLMLEILNASTARSYTSEQILAGTVLEREFDFGFRLDLMRKDIRLFLAEAEATGTPALTCAVVKQLFDHAINSGEPARDMTHVVEVLESLAGARIG</sequence>
<dbReference type="RefSeq" id="WP_119369922.1">
    <property type="nucleotide sequence ID" value="NZ_QWLL01000030.1"/>
</dbReference>
<comment type="similarity">
    <text evidence="1">Belongs to the HIBADH-related family.</text>
</comment>
<dbReference type="Gene3D" id="1.10.1040.10">
    <property type="entry name" value="N-(1-d-carboxylethyl)-l-norvaline Dehydrogenase, domain 2"/>
    <property type="match status" value="1"/>
</dbReference>
<dbReference type="PANTHER" id="PTHR43060:SF15">
    <property type="entry name" value="3-HYDROXYISOBUTYRATE DEHYDROGENASE-LIKE 1, MITOCHONDRIAL-RELATED"/>
    <property type="match status" value="1"/>
</dbReference>
<dbReference type="InterPro" id="IPR036291">
    <property type="entry name" value="NAD(P)-bd_dom_sf"/>
</dbReference>
<dbReference type="GO" id="GO:0051287">
    <property type="term" value="F:NAD binding"/>
    <property type="evidence" value="ECO:0007669"/>
    <property type="project" value="InterPro"/>
</dbReference>
<evidence type="ECO:0000259" key="5">
    <source>
        <dbReference type="Pfam" id="PF03446"/>
    </source>
</evidence>
<accession>A0A399M7W8</accession>
<evidence type="ECO:0000256" key="4">
    <source>
        <dbReference type="PIRSR" id="PIRSR000103-1"/>
    </source>
</evidence>
<evidence type="ECO:0000313" key="7">
    <source>
        <dbReference type="EMBL" id="RII77367.1"/>
    </source>
</evidence>
<feature type="active site" evidence="4">
    <location>
        <position position="172"/>
    </location>
</feature>
<dbReference type="Pfam" id="PF14833">
    <property type="entry name" value="NAD_binding_11"/>
    <property type="match status" value="1"/>
</dbReference>
<dbReference type="InterPro" id="IPR015815">
    <property type="entry name" value="HIBADH-related"/>
</dbReference>
<evidence type="ECO:0000256" key="2">
    <source>
        <dbReference type="ARBA" id="ARBA00023002"/>
    </source>
</evidence>
<evidence type="ECO:0000256" key="1">
    <source>
        <dbReference type="ARBA" id="ARBA00009080"/>
    </source>
</evidence>
<dbReference type="InterPro" id="IPR006115">
    <property type="entry name" value="6PGDH_NADP-bd"/>
</dbReference>
<reference evidence="7 8" key="1">
    <citation type="submission" date="2018-08" db="EMBL/GenBank/DDBJ databases">
        <title>Draft genome sequence of the cyanotroph, Pseudomonas monteilii BCN3.</title>
        <authorList>
            <person name="Jones L.B."/>
            <person name="Kunz D.A."/>
        </authorList>
    </citation>
    <scope>NUCLEOTIDE SEQUENCE [LARGE SCALE GENOMIC DNA]</scope>
    <source>
        <strain evidence="7 8">BCN3</strain>
    </source>
</reference>
<gene>
    <name evidence="7" type="ORF">D0894_12205</name>
</gene>
<dbReference type="GO" id="GO:0016491">
    <property type="term" value="F:oxidoreductase activity"/>
    <property type="evidence" value="ECO:0007669"/>
    <property type="project" value="UniProtKB-KW"/>
</dbReference>
<dbReference type="InterPro" id="IPR029154">
    <property type="entry name" value="HIBADH-like_NADP-bd"/>
</dbReference>
<dbReference type="InterPro" id="IPR002204">
    <property type="entry name" value="3-OH-isobutyrate_DH-rel_CS"/>
</dbReference>
<dbReference type="GO" id="GO:0016054">
    <property type="term" value="P:organic acid catabolic process"/>
    <property type="evidence" value="ECO:0007669"/>
    <property type="project" value="UniProtKB-ARBA"/>
</dbReference>
<dbReference type="SUPFAM" id="SSF48179">
    <property type="entry name" value="6-phosphogluconate dehydrogenase C-terminal domain-like"/>
    <property type="match status" value="1"/>
</dbReference>
<protein>
    <submittedName>
        <fullName evidence="7">NAD(P)-dependent oxidoreductase</fullName>
    </submittedName>
</protein>
<feature type="domain" description="6-phosphogluconate dehydrogenase NADP-binding" evidence="5">
    <location>
        <begin position="4"/>
        <end position="162"/>
    </location>
</feature>
<dbReference type="EMBL" id="QWLL01000030">
    <property type="protein sequence ID" value="RII77367.1"/>
    <property type="molecule type" value="Genomic_DNA"/>
</dbReference>
<evidence type="ECO:0000313" key="8">
    <source>
        <dbReference type="Proteomes" id="UP000265875"/>
    </source>
</evidence>
<dbReference type="PANTHER" id="PTHR43060">
    <property type="entry name" value="3-HYDROXYISOBUTYRATE DEHYDROGENASE-LIKE 1, MITOCHONDRIAL-RELATED"/>
    <property type="match status" value="1"/>
</dbReference>
<evidence type="ECO:0000259" key="6">
    <source>
        <dbReference type="Pfam" id="PF14833"/>
    </source>
</evidence>
<feature type="domain" description="3-hydroxyisobutyrate dehydrogenase-like NAD-binding" evidence="6">
    <location>
        <begin position="166"/>
        <end position="287"/>
    </location>
</feature>
<keyword evidence="2" id="KW-0560">Oxidoreductase</keyword>
<proteinExistence type="inferred from homology"/>
<organism evidence="7 8">
    <name type="scientific">Pseudomonas monteilii</name>
    <dbReference type="NCBI Taxonomy" id="76759"/>
    <lineage>
        <taxon>Bacteria</taxon>
        <taxon>Pseudomonadati</taxon>
        <taxon>Pseudomonadota</taxon>
        <taxon>Gammaproteobacteria</taxon>
        <taxon>Pseudomonadales</taxon>
        <taxon>Pseudomonadaceae</taxon>
        <taxon>Pseudomonas</taxon>
    </lineage>
</organism>
<evidence type="ECO:0000256" key="3">
    <source>
        <dbReference type="ARBA" id="ARBA00023027"/>
    </source>
</evidence>
<dbReference type="InterPro" id="IPR013328">
    <property type="entry name" value="6PGD_dom2"/>
</dbReference>
<dbReference type="AlphaFoldDB" id="A0A399M7W8"/>
<dbReference type="InterPro" id="IPR008927">
    <property type="entry name" value="6-PGluconate_DH-like_C_sf"/>
</dbReference>
<comment type="caution">
    <text evidence="7">The sequence shown here is derived from an EMBL/GenBank/DDBJ whole genome shotgun (WGS) entry which is preliminary data.</text>
</comment>
<name>A0A399M7W8_9PSED</name>
<dbReference type="GO" id="GO:0050661">
    <property type="term" value="F:NADP binding"/>
    <property type="evidence" value="ECO:0007669"/>
    <property type="project" value="InterPro"/>
</dbReference>
<dbReference type="Gene3D" id="3.40.50.720">
    <property type="entry name" value="NAD(P)-binding Rossmann-like Domain"/>
    <property type="match status" value="1"/>
</dbReference>
<dbReference type="SUPFAM" id="SSF51735">
    <property type="entry name" value="NAD(P)-binding Rossmann-fold domains"/>
    <property type="match status" value="1"/>
</dbReference>
<dbReference type="Proteomes" id="UP000265875">
    <property type="component" value="Unassembled WGS sequence"/>
</dbReference>
<keyword evidence="3" id="KW-0520">NAD</keyword>
<dbReference type="Pfam" id="PF03446">
    <property type="entry name" value="NAD_binding_2"/>
    <property type="match status" value="1"/>
</dbReference>